<dbReference type="EMBL" id="RQFU01000018">
    <property type="protein sequence ID" value="TGL19948.1"/>
    <property type="molecule type" value="Genomic_DNA"/>
</dbReference>
<evidence type="ECO:0000313" key="1">
    <source>
        <dbReference type="EMBL" id="TGL19948.1"/>
    </source>
</evidence>
<gene>
    <name evidence="1" type="ORF">EHQ46_11180</name>
</gene>
<name>A0ABY2M1L3_9LEPT</name>
<sequence length="378" mass="44261">MQRSEFLSRISLTALLVSGIRQNLEAKKTKEKSNLNELQFEIPYYPIERTSEIIASILSKVYTGEIEFNLFLDSFAKELELRFPLKQNNKISSYNELYSYSVKIEIVCELMSVLIGIWQNLCIQIGLYGYQIEDFKTDSKSIKTSMIGFGKKINNFKIPIISDLRSKGKWWDQSEIILRLPWFGGIKSEKIISNKMNLEQIFDLDLKQIKNSNQSEFSFISIEFFQHTKNLQYQIDRIRARWHQYAVRFYYMAFVQKKYKLVTSNPIVYQNLIRSYGFESAIKTIQNRAFHMQSGIYHYLDRQSQQMVVSSLVLMLKDLGKSTGVDKNLFRILKLENSYGGIISVSTGMSAMETFKNLEEGILYLKEERKKLFTQDTL</sequence>
<reference evidence="2" key="1">
    <citation type="journal article" date="2019" name="PLoS Negl. Trop. Dis.">
        <title>Revisiting the worldwide diversity of Leptospira species in the environment.</title>
        <authorList>
            <person name="Vincent A.T."/>
            <person name="Schiettekatte O."/>
            <person name="Bourhy P."/>
            <person name="Veyrier F.J."/>
            <person name="Picardeau M."/>
        </authorList>
    </citation>
    <scope>NUCLEOTIDE SEQUENCE [LARGE SCALE GENOMIC DNA]</scope>
    <source>
        <strain evidence="2">201800272</strain>
    </source>
</reference>
<proteinExistence type="predicted"/>
<dbReference type="Proteomes" id="UP000298200">
    <property type="component" value="Unassembled WGS sequence"/>
</dbReference>
<evidence type="ECO:0000313" key="2">
    <source>
        <dbReference type="Proteomes" id="UP000298200"/>
    </source>
</evidence>
<dbReference type="RefSeq" id="WP_135635714.1">
    <property type="nucleotide sequence ID" value="NZ_RQFU01000018.1"/>
</dbReference>
<keyword evidence="2" id="KW-1185">Reference proteome</keyword>
<comment type="caution">
    <text evidence="1">The sequence shown here is derived from an EMBL/GenBank/DDBJ whole genome shotgun (WGS) entry which is preliminary data.</text>
</comment>
<accession>A0ABY2M1L3</accession>
<organism evidence="1 2">
    <name type="scientific">Leptospira yanagawae</name>
    <dbReference type="NCBI Taxonomy" id="293069"/>
    <lineage>
        <taxon>Bacteria</taxon>
        <taxon>Pseudomonadati</taxon>
        <taxon>Spirochaetota</taxon>
        <taxon>Spirochaetia</taxon>
        <taxon>Leptospirales</taxon>
        <taxon>Leptospiraceae</taxon>
        <taxon>Leptospira</taxon>
    </lineage>
</organism>
<protein>
    <submittedName>
        <fullName evidence="1">Uncharacterized protein</fullName>
    </submittedName>
</protein>